<proteinExistence type="predicted"/>
<reference evidence="1" key="1">
    <citation type="submission" date="2015-04" db="UniProtKB">
        <authorList>
            <consortium name="EnsemblPlants"/>
        </authorList>
    </citation>
    <scope>IDENTIFICATION</scope>
</reference>
<reference evidence="1" key="2">
    <citation type="submission" date="2018-05" db="EMBL/GenBank/DDBJ databases">
        <title>OgluRS3 (Oryza glumaepatula Reference Sequence Version 3).</title>
        <authorList>
            <person name="Zhang J."/>
            <person name="Kudrna D."/>
            <person name="Lee S."/>
            <person name="Talag J."/>
            <person name="Welchert J."/>
            <person name="Wing R.A."/>
        </authorList>
    </citation>
    <scope>NUCLEOTIDE SEQUENCE [LARGE SCALE GENOMIC DNA]</scope>
</reference>
<name>A0A0D9ZUX6_9ORYZ</name>
<accession>A0A0D9ZUX6</accession>
<sequence length="74" mass="7972">MEEKTDELAVHNWGRGCPPMTMTSLETQVAPGAPKENLLHLVAYFNGARTVSSRLAVAATPQLFVRATEQASSS</sequence>
<dbReference type="Gramene" id="OGLUM05G05210.1">
    <property type="protein sequence ID" value="OGLUM05G05210.1"/>
    <property type="gene ID" value="OGLUM05G05210"/>
</dbReference>
<organism evidence="1">
    <name type="scientific">Oryza glumipatula</name>
    <dbReference type="NCBI Taxonomy" id="40148"/>
    <lineage>
        <taxon>Eukaryota</taxon>
        <taxon>Viridiplantae</taxon>
        <taxon>Streptophyta</taxon>
        <taxon>Embryophyta</taxon>
        <taxon>Tracheophyta</taxon>
        <taxon>Spermatophyta</taxon>
        <taxon>Magnoliopsida</taxon>
        <taxon>Liliopsida</taxon>
        <taxon>Poales</taxon>
        <taxon>Poaceae</taxon>
        <taxon>BOP clade</taxon>
        <taxon>Oryzoideae</taxon>
        <taxon>Oryzeae</taxon>
        <taxon>Oryzinae</taxon>
        <taxon>Oryza</taxon>
    </lineage>
</organism>
<protein>
    <submittedName>
        <fullName evidence="1">Uncharacterized protein</fullName>
    </submittedName>
</protein>
<dbReference type="AlphaFoldDB" id="A0A0D9ZUX6"/>
<dbReference type="Proteomes" id="UP000026961">
    <property type="component" value="Chromosome 5"/>
</dbReference>
<dbReference type="HOGENOM" id="CLU_2691771_0_0_1"/>
<evidence type="ECO:0000313" key="1">
    <source>
        <dbReference type="EnsemblPlants" id="OGLUM05G05210.1"/>
    </source>
</evidence>
<keyword evidence="2" id="KW-1185">Reference proteome</keyword>
<dbReference type="EnsemblPlants" id="OGLUM05G05210.1">
    <property type="protein sequence ID" value="OGLUM05G05210.1"/>
    <property type="gene ID" value="OGLUM05G05210"/>
</dbReference>
<evidence type="ECO:0000313" key="2">
    <source>
        <dbReference type="Proteomes" id="UP000026961"/>
    </source>
</evidence>